<reference evidence="4" key="1">
    <citation type="journal article" date="2019" name="Int. J. Syst. Evol. Microbiol.">
        <title>The Global Catalogue of Microorganisms (GCM) 10K type strain sequencing project: providing services to taxonomists for standard genome sequencing and annotation.</title>
        <authorList>
            <consortium name="The Broad Institute Genomics Platform"/>
            <consortium name="The Broad Institute Genome Sequencing Center for Infectious Disease"/>
            <person name="Wu L."/>
            <person name="Ma J."/>
        </authorList>
    </citation>
    <scope>NUCLEOTIDE SEQUENCE [LARGE SCALE GENOMIC DNA]</scope>
    <source>
        <strain evidence="4">JCM 11590</strain>
    </source>
</reference>
<gene>
    <name evidence="3" type="ORF">GCM10009083_19610</name>
</gene>
<dbReference type="PANTHER" id="PTHR37024:SF5">
    <property type="entry name" value="IMPA N-TERMINAL DOMAIN-CONTAINING PROTEIN"/>
    <property type="match status" value="1"/>
</dbReference>
<dbReference type="NCBIfam" id="TIGR03362">
    <property type="entry name" value="VI_chp_7"/>
    <property type="match status" value="1"/>
</dbReference>
<feature type="region of interest" description="Disordered" evidence="1">
    <location>
        <begin position="180"/>
        <end position="199"/>
    </location>
</feature>
<evidence type="ECO:0000313" key="4">
    <source>
        <dbReference type="Proteomes" id="UP000633263"/>
    </source>
</evidence>
<sequence length="523" mass="57663">MLVTRYTALAATPVTDGDYAGPDVRYSSEFEQIENALQQEGSIHRNGGPDWTRIVEQGEQLLQSQSKDLRVACWLAWALYRTNGTEGLQAGLALLRNLLDHWDALHPRKPRTRSAALTWFANRLESAMPEILSGKPDSTVWPLLAEALSDLDLQLNRLLEDQAPLLQPLCRQLKARAAQDAPPTAAAAPSTAPQTASVTPLAQPVENPVLTGSTVGADPIISPRDAHKGLRALQEQARSLCQWWQTQSIVDSRAIALSRTCLWLPIEALPEHDKAGKTGLRGLPADRQKSFQERLAQGQPAELLRDVESSVARAPFWLDGQYLAWRCLDELRADAARRELELQLGGFLRRLPGIEHLQFFDGTPFADQQTLGWIATSVLTDSTPGAGVATEPSSDEPWETALGEATTLLRSDGLQAAMASLQAGIATARGGRARLHWQLAVARLCMQAGKHELARSLLEGMEQTLREARLGDWEPQLLVRVLRLLLKTHEQTGGKAGRERRDEIFQRLCHLDFEVVLEQALGP</sequence>
<dbReference type="InterPro" id="IPR017739">
    <property type="entry name" value="T6SS-assoc_VCA0119"/>
</dbReference>
<dbReference type="Pfam" id="PF16989">
    <property type="entry name" value="T6SS_VasJ"/>
    <property type="match status" value="1"/>
</dbReference>
<dbReference type="EMBL" id="BMNN01000004">
    <property type="protein sequence ID" value="GGJ02838.1"/>
    <property type="molecule type" value="Genomic_DNA"/>
</dbReference>
<proteinExistence type="predicted"/>
<name>A0ABQ2CQC0_9GAMM</name>
<dbReference type="RefSeq" id="WP_229710441.1">
    <property type="nucleotide sequence ID" value="NZ_BMNN01000004.1"/>
</dbReference>
<organism evidence="3 4">
    <name type="scientific">Halopseudomonas pertucinogena</name>
    <dbReference type="NCBI Taxonomy" id="86175"/>
    <lineage>
        <taxon>Bacteria</taxon>
        <taxon>Pseudomonadati</taxon>
        <taxon>Pseudomonadota</taxon>
        <taxon>Gammaproteobacteria</taxon>
        <taxon>Pseudomonadales</taxon>
        <taxon>Pseudomonadaceae</taxon>
        <taxon>Halopseudomonas</taxon>
    </lineage>
</organism>
<evidence type="ECO:0000313" key="3">
    <source>
        <dbReference type="EMBL" id="GGJ02838.1"/>
    </source>
</evidence>
<protein>
    <submittedName>
        <fullName evidence="3">Type VI secretion-associated protein</fullName>
    </submittedName>
</protein>
<accession>A0ABQ2CQC0</accession>
<keyword evidence="4" id="KW-1185">Reference proteome</keyword>
<dbReference type="PANTHER" id="PTHR37024">
    <property type="entry name" value="TYPE VI SECRETION SYSTEM DUF2094 AND IMPA-RELATED DOMAIN PROTEIN"/>
    <property type="match status" value="1"/>
</dbReference>
<dbReference type="Pfam" id="PF06812">
    <property type="entry name" value="ImpA_N"/>
    <property type="match status" value="1"/>
</dbReference>
<evidence type="ECO:0000259" key="2">
    <source>
        <dbReference type="Pfam" id="PF06812"/>
    </source>
</evidence>
<feature type="domain" description="ImpA N-terminal" evidence="2">
    <location>
        <begin position="12"/>
        <end position="121"/>
    </location>
</feature>
<dbReference type="InterPro" id="IPR010657">
    <property type="entry name" value="ImpA_N"/>
</dbReference>
<dbReference type="Proteomes" id="UP000633263">
    <property type="component" value="Unassembled WGS sequence"/>
</dbReference>
<evidence type="ECO:0000256" key="1">
    <source>
        <dbReference type="SAM" id="MobiDB-lite"/>
    </source>
</evidence>
<comment type="caution">
    <text evidence="3">The sequence shown here is derived from an EMBL/GenBank/DDBJ whole genome shotgun (WGS) entry which is preliminary data.</text>
</comment>